<evidence type="ECO:0000256" key="1">
    <source>
        <dbReference type="ARBA" id="ARBA00004123"/>
    </source>
</evidence>
<feature type="region of interest" description="Disordered" evidence="12">
    <location>
        <begin position="368"/>
        <end position="526"/>
    </location>
</feature>
<keyword evidence="6" id="KW-0862">Zinc</keyword>
<dbReference type="FunFam" id="3.30.160.60:FF:000446">
    <property type="entry name" value="Zinc finger protein"/>
    <property type="match status" value="1"/>
</dbReference>
<evidence type="ECO:0000313" key="14">
    <source>
        <dbReference type="EMBL" id="KAK7095585.1"/>
    </source>
</evidence>
<feature type="domain" description="C2H2-type" evidence="13">
    <location>
        <begin position="236"/>
        <end position="263"/>
    </location>
</feature>
<feature type="domain" description="C2H2-type" evidence="13">
    <location>
        <begin position="320"/>
        <end position="347"/>
    </location>
</feature>
<evidence type="ECO:0000256" key="12">
    <source>
        <dbReference type="SAM" id="MobiDB-lite"/>
    </source>
</evidence>
<keyword evidence="15" id="KW-1185">Reference proteome</keyword>
<dbReference type="GO" id="GO:0008270">
    <property type="term" value="F:zinc ion binding"/>
    <property type="evidence" value="ECO:0007669"/>
    <property type="project" value="UniProtKB-KW"/>
</dbReference>
<dbReference type="InterPro" id="IPR013087">
    <property type="entry name" value="Znf_C2H2_type"/>
</dbReference>
<keyword evidence="8" id="KW-0238">DNA-binding</keyword>
<feature type="compositionally biased region" description="Basic and acidic residues" evidence="12">
    <location>
        <begin position="368"/>
        <end position="381"/>
    </location>
</feature>
<keyword evidence="4" id="KW-0677">Repeat</keyword>
<reference evidence="14 15" key="1">
    <citation type="submission" date="2024-02" db="EMBL/GenBank/DDBJ databases">
        <title>Chromosome-scale genome assembly of the rough periwinkle Littorina saxatilis.</title>
        <authorList>
            <person name="De Jode A."/>
            <person name="Faria R."/>
            <person name="Formenti G."/>
            <person name="Sims Y."/>
            <person name="Smith T.P."/>
            <person name="Tracey A."/>
            <person name="Wood J.M.D."/>
            <person name="Zagrodzka Z.B."/>
            <person name="Johannesson K."/>
            <person name="Butlin R.K."/>
            <person name="Leder E.H."/>
        </authorList>
    </citation>
    <scope>NUCLEOTIDE SEQUENCE [LARGE SCALE GENOMIC DNA]</scope>
    <source>
        <strain evidence="14">Snail1</strain>
        <tissue evidence="14">Muscle</tissue>
    </source>
</reference>
<keyword evidence="5 11" id="KW-0863">Zinc-finger</keyword>
<comment type="caution">
    <text evidence="14">The sequence shown here is derived from an EMBL/GenBank/DDBJ whole genome shotgun (WGS) entry which is preliminary data.</text>
</comment>
<evidence type="ECO:0000256" key="7">
    <source>
        <dbReference type="ARBA" id="ARBA00023015"/>
    </source>
</evidence>
<evidence type="ECO:0000259" key="13">
    <source>
        <dbReference type="PROSITE" id="PS50157"/>
    </source>
</evidence>
<accession>A0AAN9G6F5</accession>
<dbReference type="FunFam" id="3.30.160.60:FF:001468">
    <property type="entry name" value="Zinc finger protein 672"/>
    <property type="match status" value="1"/>
</dbReference>
<feature type="region of interest" description="Disordered" evidence="12">
    <location>
        <begin position="173"/>
        <end position="203"/>
    </location>
</feature>
<dbReference type="Proteomes" id="UP001374579">
    <property type="component" value="Unassembled WGS sequence"/>
</dbReference>
<feature type="domain" description="C2H2-type" evidence="13">
    <location>
        <begin position="348"/>
        <end position="380"/>
    </location>
</feature>
<dbReference type="InterPro" id="IPR050717">
    <property type="entry name" value="C2H2-ZF_Transcription_Reg"/>
</dbReference>
<feature type="compositionally biased region" description="Acidic residues" evidence="12">
    <location>
        <begin position="557"/>
        <end position="573"/>
    </location>
</feature>
<feature type="domain" description="C2H2-type" evidence="13">
    <location>
        <begin position="264"/>
        <end position="291"/>
    </location>
</feature>
<feature type="compositionally biased region" description="Low complexity" evidence="12">
    <location>
        <begin position="60"/>
        <end position="74"/>
    </location>
</feature>
<feature type="compositionally biased region" description="Polar residues" evidence="12">
    <location>
        <begin position="34"/>
        <end position="47"/>
    </location>
</feature>
<feature type="region of interest" description="Disordered" evidence="12">
    <location>
        <begin position="541"/>
        <end position="670"/>
    </location>
</feature>
<evidence type="ECO:0000313" key="15">
    <source>
        <dbReference type="Proteomes" id="UP001374579"/>
    </source>
</evidence>
<dbReference type="FunFam" id="3.30.160.60:FF:000148">
    <property type="entry name" value="zinc finger protein Gfi-1"/>
    <property type="match status" value="1"/>
</dbReference>
<name>A0AAN9G6F5_9CAEN</name>
<dbReference type="SUPFAM" id="SSF57667">
    <property type="entry name" value="beta-beta-alpha zinc fingers"/>
    <property type="match status" value="3"/>
</dbReference>
<dbReference type="PANTHER" id="PTHR14196">
    <property type="entry name" value="ODD-SKIPPED - RELATED"/>
    <property type="match status" value="1"/>
</dbReference>
<dbReference type="PROSITE" id="PS50157">
    <property type="entry name" value="ZINC_FINGER_C2H2_2"/>
    <property type="match status" value="6"/>
</dbReference>
<keyword evidence="10" id="KW-0539">Nucleus</keyword>
<proteinExistence type="inferred from homology"/>
<dbReference type="PROSITE" id="PS00028">
    <property type="entry name" value="ZINC_FINGER_C2H2_1"/>
    <property type="match status" value="6"/>
</dbReference>
<evidence type="ECO:0000256" key="5">
    <source>
        <dbReference type="ARBA" id="ARBA00022771"/>
    </source>
</evidence>
<evidence type="ECO:0000256" key="11">
    <source>
        <dbReference type="PROSITE-ProRule" id="PRU00042"/>
    </source>
</evidence>
<dbReference type="GO" id="GO:0000981">
    <property type="term" value="F:DNA-binding transcription factor activity, RNA polymerase II-specific"/>
    <property type="evidence" value="ECO:0007669"/>
    <property type="project" value="TreeGrafter"/>
</dbReference>
<dbReference type="EMBL" id="JBAMIC010000018">
    <property type="protein sequence ID" value="KAK7095585.1"/>
    <property type="molecule type" value="Genomic_DNA"/>
</dbReference>
<organism evidence="14 15">
    <name type="scientific">Littorina saxatilis</name>
    <dbReference type="NCBI Taxonomy" id="31220"/>
    <lineage>
        <taxon>Eukaryota</taxon>
        <taxon>Metazoa</taxon>
        <taxon>Spiralia</taxon>
        <taxon>Lophotrochozoa</taxon>
        <taxon>Mollusca</taxon>
        <taxon>Gastropoda</taxon>
        <taxon>Caenogastropoda</taxon>
        <taxon>Littorinimorpha</taxon>
        <taxon>Littorinoidea</taxon>
        <taxon>Littorinidae</taxon>
        <taxon>Littorina</taxon>
    </lineage>
</organism>
<dbReference type="InterPro" id="IPR036236">
    <property type="entry name" value="Znf_C2H2_sf"/>
</dbReference>
<sequence>MPLALTCPQMVLTPLPSLLTPRSDLGDEGHVTVTMETSGRSPDSGNGSDAPASPDSPHVAHSNAAHSNAGLSSGVFRPWMSQHPSPGKTTTPKKTREHTLPLDTSPPHTHSQLMHAYSPFLASLFRPPFSLLPFWPSATTRALTSLESAMTSLEKKAWQAYPASALLHHHHHLLHSPHHQPPNPAHQQVKAGQAKGQDTPPSSRGSYECLTCLKHFSTPHGLEVHVRRSHTGTRPFACESCSKTFGHAVSLAQHRAVHSQEKSFKCPQCFKTFKRSSTLSTHLLIHSDTRPYPCPYCGKRFHQKSDMKKHTYIHTGEKPYKCPHCHKAFSQSSNLITHCRKHTGYKPFTCQLCGRSFQRKVDLRRHAETQHPDTHLTETRLTETQQSQSLLTETQQSQTRLTETSPIPHTPASPALPRDATRVSPGEATHFSQTPPGGVGRFAHISPSDVTSYSSVSPRETTVSSPRGETLESRKASPGHTNDAASGFFVTRTGEAKDSPRLSGNPPAVIRHSPADDDSNASHYDVTPVIELTPSVPRYTMTSRRSCDRSVAVVSPDVEDEDKDDDELEVSVGEDDRQSQGQEGEGEGKSEELDVVGSSSSPFRHPDVRNSPTSHNNLAAKGSGSHSHLFRPFGENDSSTHRHHDNSTHRHHDNSTHRHHAAHTDTLQTQPLDLHVTMALTS</sequence>
<dbReference type="FunFam" id="3.30.160.60:FF:000208">
    <property type="entry name" value="zinc finger protein Gfi-1b"/>
    <property type="match status" value="1"/>
</dbReference>
<feature type="compositionally biased region" description="Low complexity" evidence="12">
    <location>
        <begin position="382"/>
        <end position="405"/>
    </location>
</feature>
<dbReference type="SMART" id="SM00355">
    <property type="entry name" value="ZnF_C2H2"/>
    <property type="match status" value="6"/>
</dbReference>
<evidence type="ECO:0000256" key="6">
    <source>
        <dbReference type="ARBA" id="ARBA00022833"/>
    </source>
</evidence>
<protein>
    <recommendedName>
        <fullName evidence="13">C2H2-type domain-containing protein</fullName>
    </recommendedName>
</protein>
<dbReference type="Gene3D" id="3.30.160.60">
    <property type="entry name" value="Classic Zinc Finger"/>
    <property type="match status" value="6"/>
</dbReference>
<feature type="region of interest" description="Disordered" evidence="12">
    <location>
        <begin position="34"/>
        <end position="110"/>
    </location>
</feature>
<evidence type="ECO:0000256" key="9">
    <source>
        <dbReference type="ARBA" id="ARBA00023163"/>
    </source>
</evidence>
<evidence type="ECO:0000256" key="3">
    <source>
        <dbReference type="ARBA" id="ARBA00022723"/>
    </source>
</evidence>
<dbReference type="Pfam" id="PF00096">
    <property type="entry name" value="zf-C2H2"/>
    <property type="match status" value="4"/>
</dbReference>
<comment type="subcellular location">
    <subcellularLocation>
        <location evidence="1">Nucleus</location>
    </subcellularLocation>
</comment>
<comment type="similarity">
    <text evidence="2">Belongs to the krueppel C2H2-type zinc-finger protein family.</text>
</comment>
<feature type="domain" description="C2H2-type" evidence="13">
    <location>
        <begin position="292"/>
        <end position="319"/>
    </location>
</feature>
<dbReference type="GO" id="GO:0000977">
    <property type="term" value="F:RNA polymerase II transcription regulatory region sequence-specific DNA binding"/>
    <property type="evidence" value="ECO:0007669"/>
    <property type="project" value="TreeGrafter"/>
</dbReference>
<keyword evidence="3" id="KW-0479">Metal-binding</keyword>
<feature type="compositionally biased region" description="Low complexity" evidence="12">
    <location>
        <begin position="446"/>
        <end position="458"/>
    </location>
</feature>
<evidence type="ECO:0000256" key="4">
    <source>
        <dbReference type="ARBA" id="ARBA00022737"/>
    </source>
</evidence>
<dbReference type="AlphaFoldDB" id="A0AAN9G6F5"/>
<dbReference type="FunFam" id="3.30.160.60:FF:000245">
    <property type="entry name" value="zinc finger protein Gfi-1"/>
    <property type="match status" value="1"/>
</dbReference>
<dbReference type="GO" id="GO:0005634">
    <property type="term" value="C:nucleus"/>
    <property type="evidence" value="ECO:0007669"/>
    <property type="project" value="UniProtKB-SubCell"/>
</dbReference>
<keyword evidence="9" id="KW-0804">Transcription</keyword>
<evidence type="ECO:0000256" key="8">
    <source>
        <dbReference type="ARBA" id="ARBA00023125"/>
    </source>
</evidence>
<keyword evidence="7" id="KW-0805">Transcription regulation</keyword>
<dbReference type="PANTHER" id="PTHR14196:SF12">
    <property type="entry name" value="ZINC FINGER PROTEIN 208-LIKE"/>
    <property type="match status" value="1"/>
</dbReference>
<feature type="compositionally biased region" description="Basic and acidic residues" evidence="12">
    <location>
        <begin position="645"/>
        <end position="656"/>
    </location>
</feature>
<evidence type="ECO:0000256" key="10">
    <source>
        <dbReference type="ARBA" id="ARBA00023242"/>
    </source>
</evidence>
<feature type="domain" description="C2H2-type" evidence="13">
    <location>
        <begin position="207"/>
        <end position="235"/>
    </location>
</feature>
<gene>
    <name evidence="14" type="ORF">V1264_006970</name>
</gene>
<evidence type="ECO:0000256" key="2">
    <source>
        <dbReference type="ARBA" id="ARBA00006991"/>
    </source>
</evidence>